<dbReference type="PATRIC" id="fig|1423758.3.peg.264"/>
<evidence type="ECO:0000256" key="2">
    <source>
        <dbReference type="SAM" id="Phobius"/>
    </source>
</evidence>
<evidence type="ECO:0000313" key="4">
    <source>
        <dbReference type="Proteomes" id="UP000009320"/>
    </source>
</evidence>
<feature type="compositionally biased region" description="Basic and acidic residues" evidence="1">
    <location>
        <begin position="104"/>
        <end position="156"/>
    </location>
</feature>
<name>I7L8W0_9LACO</name>
<gene>
    <name evidence="3" type="ORF">BN55_03420</name>
</gene>
<dbReference type="Gene3D" id="3.40.10.10">
    <property type="entry name" value="DNA Methylphosphotriester Repair Domain"/>
    <property type="match status" value="1"/>
</dbReference>
<protein>
    <submittedName>
        <fullName evidence="3">DNA-entry nuclease</fullName>
    </submittedName>
</protein>
<dbReference type="AlphaFoldDB" id="I7L8W0"/>
<proteinExistence type="predicted"/>
<keyword evidence="2" id="KW-0812">Transmembrane</keyword>
<dbReference type="eggNOG" id="COG1525">
    <property type="taxonomic scope" value="Bacteria"/>
</dbReference>
<evidence type="ECO:0000256" key="1">
    <source>
        <dbReference type="SAM" id="MobiDB-lite"/>
    </source>
</evidence>
<dbReference type="GeneID" id="82846260"/>
<organism evidence="3 4">
    <name type="scientific">Lactobacillus hominis DSM 23910 = CRBIP 24.179</name>
    <dbReference type="NCBI Taxonomy" id="1423758"/>
    <lineage>
        <taxon>Bacteria</taxon>
        <taxon>Bacillati</taxon>
        <taxon>Bacillota</taxon>
        <taxon>Bacilli</taxon>
        <taxon>Lactobacillales</taxon>
        <taxon>Lactobacillaceae</taxon>
        <taxon>Lactobacillus</taxon>
    </lineage>
</organism>
<dbReference type="SUPFAM" id="SSF57884">
    <property type="entry name" value="Ada DNA repair protein, N-terminal domain (N-Ada 10)"/>
    <property type="match status" value="1"/>
</dbReference>
<dbReference type="EMBL" id="CAKE01000001">
    <property type="protein sequence ID" value="CCI80974.1"/>
    <property type="molecule type" value="Genomic_DNA"/>
</dbReference>
<dbReference type="RefSeq" id="WP_008469558.1">
    <property type="nucleotide sequence ID" value="NZ_AYZP01000001.1"/>
</dbReference>
<feature type="region of interest" description="Disordered" evidence="1">
    <location>
        <begin position="104"/>
        <end position="173"/>
    </location>
</feature>
<evidence type="ECO:0000313" key="3">
    <source>
        <dbReference type="EMBL" id="CCI80974.1"/>
    </source>
</evidence>
<keyword evidence="2" id="KW-0472">Membrane</keyword>
<feature type="transmembrane region" description="Helical" evidence="2">
    <location>
        <begin position="36"/>
        <end position="55"/>
    </location>
</feature>
<feature type="compositionally biased region" description="Polar residues" evidence="1">
    <location>
        <begin position="157"/>
        <end position="173"/>
    </location>
</feature>
<reference evidence="3 4" key="1">
    <citation type="submission" date="2012-06" db="EMBL/GenBank/DDBJ databases">
        <title>Draft Genome Sequence of Lactobacillus hominis Strain CRBIP 24.179T, isolated from human intestine.</title>
        <authorList>
            <person name="Cousin S."/>
            <person name="Ma L."/>
            <person name="Bizet C."/>
            <person name="Loux V."/>
            <person name="Bouchier C."/>
            <person name="Clermont D."/>
            <person name="Creno S."/>
        </authorList>
    </citation>
    <scope>NUCLEOTIDE SEQUENCE [LARGE SCALE GENOMIC DNA]</scope>
    <source>
        <strain evidence="4">CRBIP 24.179T</strain>
    </source>
</reference>
<keyword evidence="4" id="KW-1185">Reference proteome</keyword>
<sequence>MENKIVKVIMWILFWWYLIPYYLFKKYVFRKDHQILYSALSSIIVLFILLFVIAVNSPDDSSSTKKDEAPTVHVVTKKVGSDKLKKSKAKQKILAAQKSEKQKEYDKLKDELDDKKQEQEQKQEEEKQQKQEQEEQAKQKTEQEQKAQERAQKNQTHEAPTNHGDLNTASTGTIVGNSRSHIYHVPGQAGYRMNSANAVYFNSEQEAINAGYRKAKR</sequence>
<dbReference type="Proteomes" id="UP000009320">
    <property type="component" value="Unassembled WGS sequence"/>
</dbReference>
<comment type="caution">
    <text evidence="3">The sequence shown here is derived from an EMBL/GenBank/DDBJ whole genome shotgun (WGS) entry which is preliminary data.</text>
</comment>
<feature type="transmembrane region" description="Helical" evidence="2">
    <location>
        <begin position="6"/>
        <end position="24"/>
    </location>
</feature>
<dbReference type="InterPro" id="IPR035451">
    <property type="entry name" value="Ada-like_dom_sf"/>
</dbReference>
<dbReference type="OrthoDB" id="2292214at2"/>
<dbReference type="STRING" id="1423758.FC41_GL000261"/>
<accession>I7L8W0</accession>
<keyword evidence="2" id="KW-1133">Transmembrane helix</keyword>